<proteinExistence type="inferred from homology"/>
<keyword evidence="16" id="KW-1185">Reference proteome</keyword>
<name>A0A396RT51_9SPHN</name>
<comment type="subcellular location">
    <subcellularLocation>
        <location evidence="2">Cell membrane</location>
        <topology evidence="2">Single-pass membrane protein</topology>
    </subcellularLocation>
</comment>
<dbReference type="GO" id="GO:0005886">
    <property type="term" value="C:plasma membrane"/>
    <property type="evidence" value="ECO:0007669"/>
    <property type="project" value="UniProtKB-SubCell"/>
</dbReference>
<reference evidence="15 16" key="1">
    <citation type="submission" date="2018-08" db="EMBL/GenBank/DDBJ databases">
        <title>The multiple taxonomic identification of Sphingomonas gilva.</title>
        <authorList>
            <person name="Zhu D."/>
            <person name="Zheng S."/>
        </authorList>
    </citation>
    <scope>NUCLEOTIDE SEQUENCE [LARGE SCALE GENOMIC DNA]</scope>
    <source>
        <strain evidence="15 16">ZDH117</strain>
    </source>
</reference>
<comment type="subunit">
    <text evidence="4">Part of the SecDF-YidC-YajC translocase complex. The SecDF-YidC-YajC translocase forms a supercomplex with SecYEG, called the holo-translocon (HTL).</text>
</comment>
<keyword evidence="10 14" id="KW-1133">Transmembrane helix</keyword>
<dbReference type="OrthoDB" id="9811406at2"/>
<dbReference type="InterPro" id="IPR003849">
    <property type="entry name" value="Preprotein_translocase_YajC"/>
</dbReference>
<dbReference type="Pfam" id="PF02699">
    <property type="entry name" value="YajC"/>
    <property type="match status" value="1"/>
</dbReference>
<keyword evidence="11" id="KW-0811">Translocation</keyword>
<evidence type="ECO:0000313" key="16">
    <source>
        <dbReference type="Proteomes" id="UP000266693"/>
    </source>
</evidence>
<protein>
    <recommendedName>
        <fullName evidence="5">Sec translocon accessory complex subunit YajC</fullName>
    </recommendedName>
</protein>
<feature type="compositionally biased region" description="Basic residues" evidence="13">
    <location>
        <begin position="61"/>
        <end position="73"/>
    </location>
</feature>
<evidence type="ECO:0000256" key="1">
    <source>
        <dbReference type="ARBA" id="ARBA00002061"/>
    </source>
</evidence>
<evidence type="ECO:0000256" key="2">
    <source>
        <dbReference type="ARBA" id="ARBA00004162"/>
    </source>
</evidence>
<dbReference type="Proteomes" id="UP000266693">
    <property type="component" value="Unassembled WGS sequence"/>
</dbReference>
<evidence type="ECO:0000313" key="15">
    <source>
        <dbReference type="EMBL" id="RHW16811.1"/>
    </source>
</evidence>
<organism evidence="15 16">
    <name type="scientific">Sphingomonas gilva</name>
    <dbReference type="NCBI Taxonomy" id="2305907"/>
    <lineage>
        <taxon>Bacteria</taxon>
        <taxon>Pseudomonadati</taxon>
        <taxon>Pseudomonadota</taxon>
        <taxon>Alphaproteobacteria</taxon>
        <taxon>Sphingomonadales</taxon>
        <taxon>Sphingomonadaceae</taxon>
        <taxon>Sphingomonas</taxon>
    </lineage>
</organism>
<evidence type="ECO:0000256" key="12">
    <source>
        <dbReference type="ARBA" id="ARBA00023136"/>
    </source>
</evidence>
<dbReference type="PRINTS" id="PR01853">
    <property type="entry name" value="YAJCTRNLCASE"/>
</dbReference>
<comment type="caution">
    <text evidence="15">The sequence shown here is derived from an EMBL/GenBank/DDBJ whole genome shotgun (WGS) entry which is preliminary data.</text>
</comment>
<comment type="function">
    <text evidence="1">The SecYEG-SecDF-YajC-YidC holo-translocon (HTL) protein secretase/insertase is a supercomplex required for protein secretion, insertion of proteins into membranes, and assembly of membrane protein complexes. While the SecYEG complex is essential for assembly of a number of proteins and complexes, the SecDF-YajC-YidC subcomplex facilitates these functions.</text>
</comment>
<evidence type="ECO:0000256" key="6">
    <source>
        <dbReference type="ARBA" id="ARBA00022448"/>
    </source>
</evidence>
<feature type="transmembrane region" description="Helical" evidence="14">
    <location>
        <begin position="101"/>
        <end position="122"/>
    </location>
</feature>
<dbReference type="PANTHER" id="PTHR33909">
    <property type="entry name" value="SEC TRANSLOCON ACCESSORY COMPLEX SUBUNIT YAJC"/>
    <property type="match status" value="1"/>
</dbReference>
<evidence type="ECO:0000256" key="10">
    <source>
        <dbReference type="ARBA" id="ARBA00022989"/>
    </source>
</evidence>
<accession>A0A396RT51</accession>
<dbReference type="GO" id="GO:0015031">
    <property type="term" value="P:protein transport"/>
    <property type="evidence" value="ECO:0007669"/>
    <property type="project" value="UniProtKB-KW"/>
</dbReference>
<evidence type="ECO:0000256" key="14">
    <source>
        <dbReference type="SAM" id="Phobius"/>
    </source>
</evidence>
<feature type="region of interest" description="Disordered" evidence="13">
    <location>
        <begin position="1"/>
        <end position="77"/>
    </location>
</feature>
<keyword evidence="12 14" id="KW-0472">Membrane</keyword>
<keyword evidence="8 14" id="KW-0812">Transmembrane</keyword>
<dbReference type="EMBL" id="QWLV01000007">
    <property type="protein sequence ID" value="RHW16811.1"/>
    <property type="molecule type" value="Genomic_DNA"/>
</dbReference>
<evidence type="ECO:0000256" key="4">
    <source>
        <dbReference type="ARBA" id="ARBA00011718"/>
    </source>
</evidence>
<keyword evidence="7" id="KW-1003">Cell membrane</keyword>
<dbReference type="PANTHER" id="PTHR33909:SF1">
    <property type="entry name" value="SEC TRANSLOCON ACCESSORY COMPLEX SUBUNIT YAJC"/>
    <property type="match status" value="1"/>
</dbReference>
<evidence type="ECO:0000256" key="11">
    <source>
        <dbReference type="ARBA" id="ARBA00023010"/>
    </source>
</evidence>
<dbReference type="NCBIfam" id="TIGR00739">
    <property type="entry name" value="yajC"/>
    <property type="match status" value="1"/>
</dbReference>
<comment type="similarity">
    <text evidence="3">Belongs to the YajC family.</text>
</comment>
<keyword evidence="6" id="KW-0813">Transport</keyword>
<sequence>MRYQAALRPDRSDPAPPKGPAGSRRCAPYADRPGDASAPRRSPAPADLLRAPPLDGSAPHHIYRSAHPRRPTHNIRPIRPMFSSPAYAQAAGSASSGGGTAAFMVQIAPLILIFIVFWFLLIRPQQKRMKEQQAAIAAVKKGDSVTTAGGIVGKVTRVEDDHVEVEIAPGTKVRVVKMTLSAVHPLGGAKPAND</sequence>
<evidence type="ECO:0000256" key="7">
    <source>
        <dbReference type="ARBA" id="ARBA00022475"/>
    </source>
</evidence>
<evidence type="ECO:0000256" key="13">
    <source>
        <dbReference type="SAM" id="MobiDB-lite"/>
    </source>
</evidence>
<dbReference type="SMART" id="SM01323">
    <property type="entry name" value="YajC"/>
    <property type="match status" value="1"/>
</dbReference>
<gene>
    <name evidence="15" type="primary">yajC</name>
    <name evidence="15" type="ORF">D1610_13885</name>
</gene>
<evidence type="ECO:0000256" key="3">
    <source>
        <dbReference type="ARBA" id="ARBA00006742"/>
    </source>
</evidence>
<evidence type="ECO:0000256" key="5">
    <source>
        <dbReference type="ARBA" id="ARBA00014962"/>
    </source>
</evidence>
<feature type="compositionally biased region" description="Low complexity" evidence="13">
    <location>
        <begin position="35"/>
        <end position="55"/>
    </location>
</feature>
<evidence type="ECO:0000256" key="8">
    <source>
        <dbReference type="ARBA" id="ARBA00022692"/>
    </source>
</evidence>
<evidence type="ECO:0000256" key="9">
    <source>
        <dbReference type="ARBA" id="ARBA00022927"/>
    </source>
</evidence>
<dbReference type="AlphaFoldDB" id="A0A396RT51"/>
<keyword evidence="9" id="KW-0653">Protein transport</keyword>